<sequence length="222" mass="24167">MSADSSPGPAVTPDTKGFLRHAPVQERGRRRVQQLLDAAAQVIAESGVDNATTNAVAARAETSVGVLYKFFPNKQAIVEALALRYIEEIEQLLSRQEQAGIADWPIAHAVTWLVHAIMDFHREHPAYQHVYRAVRGSSGEQAILLLDPAKGVIDHLLALRASAVAAERREWHAITAVEAAHALAIQACALPPEGAERMMEEATILLTRYLTPDYAPDQSPAS</sequence>
<evidence type="ECO:0000256" key="1">
    <source>
        <dbReference type="ARBA" id="ARBA00023125"/>
    </source>
</evidence>
<dbReference type="InterPro" id="IPR001647">
    <property type="entry name" value="HTH_TetR"/>
</dbReference>
<dbReference type="PANTHER" id="PTHR30055:SF226">
    <property type="entry name" value="HTH-TYPE TRANSCRIPTIONAL REGULATOR PKSA"/>
    <property type="match status" value="1"/>
</dbReference>
<dbReference type="PROSITE" id="PS50977">
    <property type="entry name" value="HTH_TETR_2"/>
    <property type="match status" value="1"/>
</dbReference>
<evidence type="ECO:0000313" key="5">
    <source>
        <dbReference type="EMBL" id="AHE53639.1"/>
    </source>
</evidence>
<evidence type="ECO:0000256" key="3">
    <source>
        <dbReference type="SAM" id="MobiDB-lite"/>
    </source>
</evidence>
<dbReference type="RefSeq" id="WP_025291881.1">
    <property type="nucleotide sequence ID" value="NZ_CP006644.1"/>
</dbReference>
<dbReference type="PATRIC" id="fig|1123269.5.peg.1870"/>
<dbReference type="GO" id="GO:0000976">
    <property type="term" value="F:transcription cis-regulatory region binding"/>
    <property type="evidence" value="ECO:0007669"/>
    <property type="project" value="TreeGrafter"/>
</dbReference>
<evidence type="ECO:0000256" key="2">
    <source>
        <dbReference type="PROSITE-ProRule" id="PRU00335"/>
    </source>
</evidence>
<dbReference type="InterPro" id="IPR041669">
    <property type="entry name" value="TetR_C_15"/>
</dbReference>
<organism evidence="5 6">
    <name type="scientific">Sphingomonas sanxanigenens DSM 19645 = NX02</name>
    <dbReference type="NCBI Taxonomy" id="1123269"/>
    <lineage>
        <taxon>Bacteria</taxon>
        <taxon>Pseudomonadati</taxon>
        <taxon>Pseudomonadota</taxon>
        <taxon>Alphaproteobacteria</taxon>
        <taxon>Sphingomonadales</taxon>
        <taxon>Sphingomonadaceae</taxon>
        <taxon>Sphingomonas</taxon>
    </lineage>
</organism>
<dbReference type="KEGG" id="ssan:NX02_09590"/>
<protein>
    <recommendedName>
        <fullName evidence="4">HTH tetR-type domain-containing protein</fullName>
    </recommendedName>
</protein>
<keyword evidence="1 2" id="KW-0238">DNA-binding</keyword>
<dbReference type="EMBL" id="CP006644">
    <property type="protein sequence ID" value="AHE53639.1"/>
    <property type="molecule type" value="Genomic_DNA"/>
</dbReference>
<evidence type="ECO:0000313" key="6">
    <source>
        <dbReference type="Proteomes" id="UP000018851"/>
    </source>
</evidence>
<dbReference type="Pfam" id="PF00440">
    <property type="entry name" value="TetR_N"/>
    <property type="match status" value="1"/>
</dbReference>
<feature type="DNA-binding region" description="H-T-H motif" evidence="2">
    <location>
        <begin position="52"/>
        <end position="71"/>
    </location>
</feature>
<evidence type="ECO:0000259" key="4">
    <source>
        <dbReference type="PROSITE" id="PS50977"/>
    </source>
</evidence>
<reference evidence="5 6" key="1">
    <citation type="submission" date="2013-07" db="EMBL/GenBank/DDBJ databases">
        <title>Completed genome of Sphingomonas sanxanigenens NX02.</title>
        <authorList>
            <person name="Ma T."/>
            <person name="Huang H."/>
            <person name="Wu M."/>
            <person name="Li X."/>
            <person name="Li G."/>
        </authorList>
    </citation>
    <scope>NUCLEOTIDE SEQUENCE [LARGE SCALE GENOMIC DNA]</scope>
    <source>
        <strain evidence="5 6">NX02</strain>
    </source>
</reference>
<name>W0A6S4_9SPHN</name>
<dbReference type="HOGENOM" id="CLU_069356_46_2_5"/>
<dbReference type="Gene3D" id="1.10.357.10">
    <property type="entry name" value="Tetracycline Repressor, domain 2"/>
    <property type="match status" value="1"/>
</dbReference>
<dbReference type="PRINTS" id="PR00455">
    <property type="entry name" value="HTHTETR"/>
</dbReference>
<dbReference type="InterPro" id="IPR050109">
    <property type="entry name" value="HTH-type_TetR-like_transc_reg"/>
</dbReference>
<dbReference type="STRING" id="1123269.NX02_09590"/>
<dbReference type="Pfam" id="PF17918">
    <property type="entry name" value="TetR_C_15"/>
    <property type="match status" value="1"/>
</dbReference>
<dbReference type="GO" id="GO:0003700">
    <property type="term" value="F:DNA-binding transcription factor activity"/>
    <property type="evidence" value="ECO:0007669"/>
    <property type="project" value="TreeGrafter"/>
</dbReference>
<dbReference type="SUPFAM" id="SSF46689">
    <property type="entry name" value="Homeodomain-like"/>
    <property type="match status" value="1"/>
</dbReference>
<dbReference type="OrthoDB" id="9808189at2"/>
<dbReference type="eggNOG" id="COG1309">
    <property type="taxonomic scope" value="Bacteria"/>
</dbReference>
<dbReference type="AlphaFoldDB" id="W0A6S4"/>
<keyword evidence="6" id="KW-1185">Reference proteome</keyword>
<proteinExistence type="predicted"/>
<accession>W0A6S4</accession>
<dbReference type="InterPro" id="IPR009057">
    <property type="entry name" value="Homeodomain-like_sf"/>
</dbReference>
<dbReference type="Proteomes" id="UP000018851">
    <property type="component" value="Chromosome"/>
</dbReference>
<gene>
    <name evidence="5" type="ORF">NX02_09590</name>
</gene>
<feature type="domain" description="HTH tetR-type" evidence="4">
    <location>
        <begin position="29"/>
        <end position="89"/>
    </location>
</feature>
<dbReference type="PANTHER" id="PTHR30055">
    <property type="entry name" value="HTH-TYPE TRANSCRIPTIONAL REGULATOR RUTR"/>
    <property type="match status" value="1"/>
</dbReference>
<feature type="region of interest" description="Disordered" evidence="3">
    <location>
        <begin position="1"/>
        <end position="23"/>
    </location>
</feature>